<dbReference type="EMBL" id="WNWW01000372">
    <property type="protein sequence ID" value="KAF3425588.1"/>
    <property type="molecule type" value="Genomic_DNA"/>
</dbReference>
<dbReference type="Pfam" id="PF17906">
    <property type="entry name" value="HTH_48"/>
    <property type="match status" value="1"/>
</dbReference>
<gene>
    <name evidence="2" type="ORF">E2986_13067</name>
</gene>
<dbReference type="Gene3D" id="1.10.10.1450">
    <property type="match status" value="1"/>
</dbReference>
<sequence>MNISIKNKITVSKNDITCGRNKKKKKKKRYVLHNRKPTSPQICCEKEQSVDKFHIRHLMLYEFRKHNNAANAISAINAVYPGALGTRTRQC</sequence>
<dbReference type="InterPro" id="IPR041426">
    <property type="entry name" value="Mos1_HTH"/>
</dbReference>
<protein>
    <recommendedName>
        <fullName evidence="1">Mos1 transposase HTH domain-containing protein</fullName>
    </recommendedName>
</protein>
<keyword evidence="3" id="KW-1185">Reference proteome</keyword>
<feature type="domain" description="Mos1 transposase HTH" evidence="1">
    <location>
        <begin position="54"/>
        <end position="80"/>
    </location>
</feature>
<proteinExistence type="predicted"/>
<name>A0A833RR48_9HYME</name>
<comment type="caution">
    <text evidence="2">The sequence shown here is derived from an EMBL/GenBank/DDBJ whole genome shotgun (WGS) entry which is preliminary data.</text>
</comment>
<evidence type="ECO:0000313" key="3">
    <source>
        <dbReference type="Proteomes" id="UP000655588"/>
    </source>
</evidence>
<dbReference type="Proteomes" id="UP000655588">
    <property type="component" value="Unassembled WGS sequence"/>
</dbReference>
<reference evidence="2" key="1">
    <citation type="submission" date="2019-11" db="EMBL/GenBank/DDBJ databases">
        <title>The nuclear and mitochondrial genomes of Frieseomelitta varia - a highly eusocial stingless bee (Meliponini) with a permanently sterile worker caste.</title>
        <authorList>
            <person name="Freitas F.C.P."/>
            <person name="Lourenco A.P."/>
            <person name="Nunes F.M.F."/>
            <person name="Paschoal A.R."/>
            <person name="Abreu F.C.P."/>
            <person name="Barbin F.O."/>
            <person name="Bataglia L."/>
            <person name="Cardoso-Junior C.A.M."/>
            <person name="Cervoni M.S."/>
            <person name="Silva S.R."/>
            <person name="Dalarmi F."/>
            <person name="Del Lama M.A."/>
            <person name="Depintor T.S."/>
            <person name="Ferreira K.M."/>
            <person name="Goria P.S."/>
            <person name="Jaskot M.C."/>
            <person name="Lago D.C."/>
            <person name="Luna-Lucena D."/>
            <person name="Moda L.M."/>
            <person name="Nascimento L."/>
            <person name="Pedrino M."/>
            <person name="Rabico F.O."/>
            <person name="Sanches F.C."/>
            <person name="Santos D.E."/>
            <person name="Santos C.G."/>
            <person name="Vieira J."/>
            <person name="Lopes T.F."/>
            <person name="Barchuk A.R."/>
            <person name="Hartfelder K."/>
            <person name="Simoes Z.L.P."/>
            <person name="Bitondi M.M.G."/>
            <person name="Pinheiro D.G."/>
        </authorList>
    </citation>
    <scope>NUCLEOTIDE SEQUENCE</scope>
    <source>
        <strain evidence="2">USP_RPSP 00005682</strain>
        <tissue evidence="2">Whole individual</tissue>
    </source>
</reference>
<evidence type="ECO:0000259" key="1">
    <source>
        <dbReference type="Pfam" id="PF17906"/>
    </source>
</evidence>
<evidence type="ECO:0000313" key="2">
    <source>
        <dbReference type="EMBL" id="KAF3425588.1"/>
    </source>
</evidence>
<organism evidence="2 3">
    <name type="scientific">Frieseomelitta varia</name>
    <dbReference type="NCBI Taxonomy" id="561572"/>
    <lineage>
        <taxon>Eukaryota</taxon>
        <taxon>Metazoa</taxon>
        <taxon>Ecdysozoa</taxon>
        <taxon>Arthropoda</taxon>
        <taxon>Hexapoda</taxon>
        <taxon>Insecta</taxon>
        <taxon>Pterygota</taxon>
        <taxon>Neoptera</taxon>
        <taxon>Endopterygota</taxon>
        <taxon>Hymenoptera</taxon>
        <taxon>Apocrita</taxon>
        <taxon>Aculeata</taxon>
        <taxon>Apoidea</taxon>
        <taxon>Anthophila</taxon>
        <taxon>Apidae</taxon>
        <taxon>Frieseomelitta</taxon>
    </lineage>
</organism>
<accession>A0A833RR48</accession>
<dbReference type="AlphaFoldDB" id="A0A833RR48"/>